<dbReference type="InterPro" id="IPR040449">
    <property type="entry name" value="Peptidase_S66_N"/>
</dbReference>
<dbReference type="SUPFAM" id="SSF52317">
    <property type="entry name" value="Class I glutamine amidotransferase-like"/>
    <property type="match status" value="1"/>
</dbReference>
<proteinExistence type="inferred from homology"/>
<dbReference type="AlphaFoldDB" id="A0A6I8M9R5"/>
<keyword evidence="5" id="KW-0645">Protease</keyword>
<evidence type="ECO:0000259" key="4">
    <source>
        <dbReference type="Pfam" id="PF17676"/>
    </source>
</evidence>
<dbReference type="EMBL" id="CABWIB010000001">
    <property type="protein sequence ID" value="VWL85558.1"/>
    <property type="molecule type" value="Genomic_DNA"/>
</dbReference>
<dbReference type="Pfam" id="PF17676">
    <property type="entry name" value="Peptidase_S66C"/>
    <property type="match status" value="1"/>
</dbReference>
<dbReference type="InterPro" id="IPR027478">
    <property type="entry name" value="LdcA_N"/>
</dbReference>
<dbReference type="Pfam" id="PF02016">
    <property type="entry name" value="Peptidase_S66"/>
    <property type="match status" value="1"/>
</dbReference>
<dbReference type="PANTHER" id="PTHR30237">
    <property type="entry name" value="MURAMOYLTETRAPEPTIDE CARBOXYPEPTIDASE"/>
    <property type="match status" value="1"/>
</dbReference>
<protein>
    <submittedName>
        <fullName evidence="5">Peptidase U61 LD-carboxypeptidase A</fullName>
    </submittedName>
</protein>
<dbReference type="InterPro" id="IPR027461">
    <property type="entry name" value="Carboxypeptidase_A_C_sf"/>
</dbReference>
<dbReference type="RefSeq" id="WP_197271496.1">
    <property type="nucleotide sequence ID" value="NZ_CABWIB010000001.1"/>
</dbReference>
<keyword evidence="6" id="KW-1185">Reference proteome</keyword>
<dbReference type="GO" id="GO:0004180">
    <property type="term" value="F:carboxypeptidase activity"/>
    <property type="evidence" value="ECO:0007669"/>
    <property type="project" value="UniProtKB-KW"/>
</dbReference>
<organism evidence="5 6">
    <name type="scientific">Oceanivirga miroungae</name>
    <dbReference type="NCBI Taxonomy" id="1130046"/>
    <lineage>
        <taxon>Bacteria</taxon>
        <taxon>Fusobacteriati</taxon>
        <taxon>Fusobacteriota</taxon>
        <taxon>Fusobacteriia</taxon>
        <taxon>Fusobacteriales</taxon>
        <taxon>Leptotrichiaceae</taxon>
        <taxon>Oceanivirga</taxon>
    </lineage>
</organism>
<evidence type="ECO:0000313" key="6">
    <source>
        <dbReference type="Proteomes" id="UP000419017"/>
    </source>
</evidence>
<accession>A0A6I8M9R5</accession>
<dbReference type="Gene3D" id="3.40.50.10740">
    <property type="entry name" value="Class I glutamine amidotransferase-like"/>
    <property type="match status" value="1"/>
</dbReference>
<dbReference type="InterPro" id="IPR040921">
    <property type="entry name" value="Peptidase_S66C"/>
</dbReference>
<gene>
    <name evidence="5" type="ORF">OMES3154_00844</name>
</gene>
<dbReference type="Proteomes" id="UP000419017">
    <property type="component" value="Unassembled WGS sequence"/>
</dbReference>
<keyword evidence="5" id="KW-0121">Carboxypeptidase</keyword>
<sequence length="348" mass="40410">MFKLNKGDKIAIVSLSSGILGESFCSHQVDLAKKRLEELGLIPVFMPNSLKGIKELEANPILKVEDLIKAFSDKTIKGIITAIGGVDTYKTVEYILENKEYVDIIKNNKKFFMGYSDTTTNHLMLNKLGLSSFYGQSILTDISELDLDMLEYSKNALYNLFTENEFIYSPSKYWYEERKDFSKKQLNIPRVKHKELRGYELLKGNKVFSGRLIGGCIESICRYLDEKNFSDVYLVNSKYGIIPKDNKEKIVFLETSENKISKEQLKFNLELLKEYGFFDNINGLLIGKPQDEMYYEEYKKVYLEVFKDRDINIAYNLNFGHSYPHMIMQYDAMCHVDLENNKIKIGRI</sequence>
<dbReference type="InterPro" id="IPR029062">
    <property type="entry name" value="Class_I_gatase-like"/>
</dbReference>
<evidence type="ECO:0000256" key="2">
    <source>
        <dbReference type="ARBA" id="ARBA00022801"/>
    </source>
</evidence>
<feature type="domain" description="LD-carboxypeptidase C-terminal" evidence="4">
    <location>
        <begin position="209"/>
        <end position="336"/>
    </location>
</feature>
<keyword evidence="2" id="KW-0378">Hydrolase</keyword>
<dbReference type="InterPro" id="IPR003507">
    <property type="entry name" value="S66_fam"/>
</dbReference>
<dbReference type="PANTHER" id="PTHR30237:SF4">
    <property type="entry name" value="LD-CARBOXYPEPTIDASE C-TERMINAL DOMAIN-CONTAINING PROTEIN"/>
    <property type="match status" value="1"/>
</dbReference>
<feature type="domain" description="LD-carboxypeptidase N-terminal" evidence="3">
    <location>
        <begin position="10"/>
        <end position="135"/>
    </location>
</feature>
<evidence type="ECO:0000313" key="5">
    <source>
        <dbReference type="EMBL" id="VWL85558.1"/>
    </source>
</evidence>
<evidence type="ECO:0000259" key="3">
    <source>
        <dbReference type="Pfam" id="PF02016"/>
    </source>
</evidence>
<dbReference type="SUPFAM" id="SSF141986">
    <property type="entry name" value="LD-carboxypeptidase A C-terminal domain-like"/>
    <property type="match status" value="1"/>
</dbReference>
<name>A0A6I8M9R5_9FUSO</name>
<dbReference type="Gene3D" id="3.50.30.60">
    <property type="entry name" value="LD-carboxypeptidase A C-terminal domain-like"/>
    <property type="match status" value="1"/>
</dbReference>
<evidence type="ECO:0000256" key="1">
    <source>
        <dbReference type="ARBA" id="ARBA00010233"/>
    </source>
</evidence>
<reference evidence="5 6" key="1">
    <citation type="submission" date="2019-10" db="EMBL/GenBank/DDBJ databases">
        <authorList>
            <person name="Blom J."/>
        </authorList>
    </citation>
    <scope>NUCLEOTIDE SEQUENCE [LARGE SCALE GENOMIC DNA]</scope>
    <source>
        <strain evidence="5 6">ES3154-GLU</strain>
    </source>
</reference>
<comment type="similarity">
    <text evidence="1">Belongs to the peptidase S66 family.</text>
</comment>
<dbReference type="CDD" id="cd07062">
    <property type="entry name" value="Peptidase_S66_mccF_like"/>
    <property type="match status" value="1"/>
</dbReference>